<protein>
    <submittedName>
        <fullName evidence="1">Uncharacterized protein</fullName>
    </submittedName>
</protein>
<name>A0AAV2EU73_9ROSI</name>
<reference evidence="1 2" key="1">
    <citation type="submission" date="2024-04" db="EMBL/GenBank/DDBJ databases">
        <authorList>
            <person name="Fracassetti M."/>
        </authorList>
    </citation>
    <scope>NUCLEOTIDE SEQUENCE [LARGE SCALE GENOMIC DNA]</scope>
</reference>
<evidence type="ECO:0000313" key="2">
    <source>
        <dbReference type="Proteomes" id="UP001497516"/>
    </source>
</evidence>
<proteinExistence type="predicted"/>
<evidence type="ECO:0000313" key="1">
    <source>
        <dbReference type="EMBL" id="CAL1389586.1"/>
    </source>
</evidence>
<dbReference type="AlphaFoldDB" id="A0AAV2EU73"/>
<gene>
    <name evidence="1" type="ORF">LTRI10_LOCUS30435</name>
</gene>
<accession>A0AAV2EU73</accession>
<dbReference type="Proteomes" id="UP001497516">
    <property type="component" value="Chromosome 5"/>
</dbReference>
<sequence>MGRSFQASFRRTFPCGHGRGSSKARIAIRDSSESRICERGIFKAPTGGLGISDGLECKISRARTKSRSVG</sequence>
<organism evidence="1 2">
    <name type="scientific">Linum trigynum</name>
    <dbReference type="NCBI Taxonomy" id="586398"/>
    <lineage>
        <taxon>Eukaryota</taxon>
        <taxon>Viridiplantae</taxon>
        <taxon>Streptophyta</taxon>
        <taxon>Embryophyta</taxon>
        <taxon>Tracheophyta</taxon>
        <taxon>Spermatophyta</taxon>
        <taxon>Magnoliopsida</taxon>
        <taxon>eudicotyledons</taxon>
        <taxon>Gunneridae</taxon>
        <taxon>Pentapetalae</taxon>
        <taxon>rosids</taxon>
        <taxon>fabids</taxon>
        <taxon>Malpighiales</taxon>
        <taxon>Linaceae</taxon>
        <taxon>Linum</taxon>
    </lineage>
</organism>
<dbReference type="EMBL" id="OZ034818">
    <property type="protein sequence ID" value="CAL1389586.1"/>
    <property type="molecule type" value="Genomic_DNA"/>
</dbReference>
<keyword evidence="2" id="KW-1185">Reference proteome</keyword>